<sequence length="124" mass="13962">MSNINNDDNQDFFSDYNKPQDKLLVDIPASMGTTDVKQIHKAYDPIGEVYAQGRAMRGMSSTGISWWVLLTSWVFLGGLFLWLLSVAIFSSPVALPGLLIVTLPLLIVIRATFAKFSNKKRRRR</sequence>
<comment type="caution">
    <text evidence="2">The sequence shown here is derived from an EMBL/GenBank/DDBJ whole genome shotgun (WGS) entry which is preliminary data.</text>
</comment>
<evidence type="ECO:0000313" key="3">
    <source>
        <dbReference type="Proteomes" id="UP000271624"/>
    </source>
</evidence>
<accession>A0A433VEB4</accession>
<keyword evidence="1" id="KW-1133">Transmembrane helix</keyword>
<keyword evidence="1" id="KW-0472">Membrane</keyword>
<organism evidence="2 3">
    <name type="scientific">Dulcicalothrix desertica PCC 7102</name>
    <dbReference type="NCBI Taxonomy" id="232991"/>
    <lineage>
        <taxon>Bacteria</taxon>
        <taxon>Bacillati</taxon>
        <taxon>Cyanobacteriota</taxon>
        <taxon>Cyanophyceae</taxon>
        <taxon>Nostocales</taxon>
        <taxon>Calotrichaceae</taxon>
        <taxon>Dulcicalothrix</taxon>
    </lineage>
</organism>
<protein>
    <submittedName>
        <fullName evidence="2">Uncharacterized protein</fullName>
    </submittedName>
</protein>
<dbReference type="Proteomes" id="UP000271624">
    <property type="component" value="Unassembled WGS sequence"/>
</dbReference>
<feature type="transmembrane region" description="Helical" evidence="1">
    <location>
        <begin position="94"/>
        <end position="113"/>
    </location>
</feature>
<dbReference type="EMBL" id="RSCL01000011">
    <property type="protein sequence ID" value="RUT04397.1"/>
    <property type="molecule type" value="Genomic_DNA"/>
</dbReference>
<reference evidence="2" key="2">
    <citation type="journal article" date="2019" name="Genome Biol. Evol.">
        <title>Day and night: Metabolic profiles and evolutionary relationships of six axenic non-marine cyanobacteria.</title>
        <authorList>
            <person name="Will S.E."/>
            <person name="Henke P."/>
            <person name="Boedeker C."/>
            <person name="Huang S."/>
            <person name="Brinkmann H."/>
            <person name="Rohde M."/>
            <person name="Jarek M."/>
            <person name="Friedl T."/>
            <person name="Seufert S."/>
            <person name="Schumacher M."/>
            <person name="Overmann J."/>
            <person name="Neumann-Schaal M."/>
            <person name="Petersen J."/>
        </authorList>
    </citation>
    <scope>NUCLEOTIDE SEQUENCE [LARGE SCALE GENOMIC DNA]</scope>
    <source>
        <strain evidence="2">PCC 7102</strain>
    </source>
</reference>
<dbReference type="AlphaFoldDB" id="A0A433VEB4"/>
<dbReference type="RefSeq" id="WP_127082997.1">
    <property type="nucleotide sequence ID" value="NZ_RSCL01000011.1"/>
</dbReference>
<evidence type="ECO:0000313" key="2">
    <source>
        <dbReference type="EMBL" id="RUT04397.1"/>
    </source>
</evidence>
<dbReference type="OrthoDB" id="514559at2"/>
<name>A0A433VEB4_9CYAN</name>
<gene>
    <name evidence="2" type="ORF">DSM106972_046250</name>
</gene>
<evidence type="ECO:0000256" key="1">
    <source>
        <dbReference type="SAM" id="Phobius"/>
    </source>
</evidence>
<reference evidence="2" key="1">
    <citation type="submission" date="2018-12" db="EMBL/GenBank/DDBJ databases">
        <authorList>
            <person name="Will S."/>
            <person name="Neumann-Schaal M."/>
            <person name="Henke P."/>
        </authorList>
    </citation>
    <scope>NUCLEOTIDE SEQUENCE</scope>
    <source>
        <strain evidence="2">PCC 7102</strain>
    </source>
</reference>
<keyword evidence="3" id="KW-1185">Reference proteome</keyword>
<proteinExistence type="predicted"/>
<feature type="transmembrane region" description="Helical" evidence="1">
    <location>
        <begin position="64"/>
        <end position="88"/>
    </location>
</feature>
<keyword evidence="1" id="KW-0812">Transmembrane</keyword>